<dbReference type="InterPro" id="IPR015424">
    <property type="entry name" value="PyrdxlP-dep_Trfase"/>
</dbReference>
<dbReference type="SUPFAM" id="SSF53383">
    <property type="entry name" value="PLP-dependent transferases"/>
    <property type="match status" value="1"/>
</dbReference>
<dbReference type="AlphaFoldDB" id="A0A4R4W8P5"/>
<keyword evidence="2" id="KW-0808">Transferase</keyword>
<comment type="caution">
    <text evidence="2">The sequence shown here is derived from an EMBL/GenBank/DDBJ whole genome shotgun (WGS) entry which is preliminary data.</text>
</comment>
<dbReference type="Gene3D" id="3.90.1150.10">
    <property type="entry name" value="Aspartate Aminotransferase, domain 1"/>
    <property type="match status" value="1"/>
</dbReference>
<reference evidence="2 3" key="1">
    <citation type="submission" date="2019-03" db="EMBL/GenBank/DDBJ databases">
        <title>Draft genome sequences of novel Actinobacteria.</title>
        <authorList>
            <person name="Sahin N."/>
            <person name="Ay H."/>
            <person name="Saygin H."/>
        </authorList>
    </citation>
    <scope>NUCLEOTIDE SEQUENCE [LARGE SCALE GENOMIC DNA]</scope>
    <source>
        <strain evidence="2 3">KC712</strain>
    </source>
</reference>
<organism evidence="2 3">
    <name type="scientific">Nonomuraea diastatica</name>
    <dbReference type="NCBI Taxonomy" id="1848329"/>
    <lineage>
        <taxon>Bacteria</taxon>
        <taxon>Bacillati</taxon>
        <taxon>Actinomycetota</taxon>
        <taxon>Actinomycetes</taxon>
        <taxon>Streptosporangiales</taxon>
        <taxon>Streptosporangiaceae</taxon>
        <taxon>Nonomuraea</taxon>
    </lineage>
</organism>
<dbReference type="InterPro" id="IPR004839">
    <property type="entry name" value="Aminotransferase_I/II_large"/>
</dbReference>
<dbReference type="Gene3D" id="3.40.640.10">
    <property type="entry name" value="Type I PLP-dependent aspartate aminotransferase-like (Major domain)"/>
    <property type="match status" value="1"/>
</dbReference>
<protein>
    <submittedName>
        <fullName evidence="2">Aminotransferase class I/II-fold pyridoxal phosphate-dependent enzyme</fullName>
    </submittedName>
</protein>
<proteinExistence type="predicted"/>
<name>A0A4R4W8P5_9ACTN</name>
<feature type="domain" description="Aminotransferase class I/classII large" evidence="1">
    <location>
        <begin position="60"/>
        <end position="328"/>
    </location>
</feature>
<dbReference type="Proteomes" id="UP000294543">
    <property type="component" value="Unassembled WGS sequence"/>
</dbReference>
<keyword evidence="2" id="KW-0032">Aminotransferase</keyword>
<dbReference type="EMBL" id="SMKP01000132">
    <property type="protein sequence ID" value="TDD15099.1"/>
    <property type="molecule type" value="Genomic_DNA"/>
</dbReference>
<gene>
    <name evidence="2" type="ORF">E1294_35505</name>
</gene>
<evidence type="ECO:0000313" key="2">
    <source>
        <dbReference type="EMBL" id="TDD15099.1"/>
    </source>
</evidence>
<dbReference type="OrthoDB" id="3544483at2"/>
<evidence type="ECO:0000313" key="3">
    <source>
        <dbReference type="Proteomes" id="UP000294543"/>
    </source>
</evidence>
<dbReference type="InterPro" id="IPR015422">
    <property type="entry name" value="PyrdxlP-dep_Trfase_small"/>
</dbReference>
<dbReference type="GO" id="GO:0008483">
    <property type="term" value="F:transaminase activity"/>
    <property type="evidence" value="ECO:0007669"/>
    <property type="project" value="UniProtKB-KW"/>
</dbReference>
<dbReference type="GO" id="GO:0030170">
    <property type="term" value="F:pyridoxal phosphate binding"/>
    <property type="evidence" value="ECO:0007669"/>
    <property type="project" value="InterPro"/>
</dbReference>
<sequence>MSAMDHPVDLTGPQATWPAAGLRLWREATDHVLGLPDSWHPPPLQGDRGLREVLGVILDENPDDVLVTSGVRAGASVMARTARSFSHEQPSFTGTVAVLRSCRREVNLQSWAELLDLRRHGGRTGSAGVIWLTDPWRNPDGATLTLDDWSRVAAVAQTHQVVVNEVYRWFGKAASRPAHVWMTGSLSKLAGSGAGLGWIRGTGMDGLARRQHARPSLFWQRCWAYFLAHGGLELLIDHTVLPTAEASRAFLDELVRVAGTEYCPDAVAGSPFLLLPVPHATTNEFVSRLATEGYRVGPGDDFLARSPSVRVCFVGVSDADARRAARTIGTRLLADASFKAESHRAEGRTGGGARH</sequence>
<dbReference type="Pfam" id="PF00155">
    <property type="entry name" value="Aminotran_1_2"/>
    <property type="match status" value="1"/>
</dbReference>
<accession>A0A4R4W8P5</accession>
<dbReference type="InterPro" id="IPR015421">
    <property type="entry name" value="PyrdxlP-dep_Trfase_major"/>
</dbReference>
<evidence type="ECO:0000259" key="1">
    <source>
        <dbReference type="Pfam" id="PF00155"/>
    </source>
</evidence>
<keyword evidence="3" id="KW-1185">Reference proteome</keyword>